<evidence type="ECO:0000256" key="2">
    <source>
        <dbReference type="ARBA" id="ARBA00006432"/>
    </source>
</evidence>
<dbReference type="InterPro" id="IPR042099">
    <property type="entry name" value="ANL_N_sf"/>
</dbReference>
<dbReference type="Gene3D" id="3.30.300.30">
    <property type="match status" value="1"/>
</dbReference>
<sequence length="556" mass="60846">MSQNRIYTSSRPQVHLSESSLWHYLFPATSNFHPSQPAFIEGHTGRQLTRAEVEDVGLRVKTGLNRLGLHRGDTACLWGLNSLEWVKAGYGVMAAGMVASTANASYEAKEIAHQLNNSGSTILFLDPECVPRFEEARAQLDYDFPTERVYLLTTREKNHTKYGVVDDLVRERGVAEVFSGKDVHNTCWLGYSSGTTGLPKGVKTSHHNFTSQLSIVRQGYQPLSQADVLLGFVPLTHVYGSVLVLTQPFSVGCTAVILPRFDEKAALESIQKYKVTHALFVPPVFITLVHSKILKNYDISSLTSIVSAAAPLSSELIEAFKKRVPQAVITQAYGLTETSPLITAFTTAEAAGHDGHIGPLLPSWEARLVDLDGNDVPVGERGELWVRGPCVMTGYHKNPEATANAMHNEWFKTGDVVVVHPDGFLQVVDRVKELIKFKGFQVPPAELEALLITHPKITDVAVLGLYDKNQATELPAAFVTTDEKINGPADAAAFDKEIQAWVAGRVAKHKRLAGGVHIVDSVPKTPSGKILRRFLREKGQADYDAKLAASGVQAKL</sequence>
<comment type="caution">
    <text evidence="6">The sequence shown here is derived from an EMBL/GenBank/DDBJ whole genome shotgun (WGS) entry which is preliminary data.</text>
</comment>
<dbReference type="Proteomes" id="UP000002748">
    <property type="component" value="Unassembled WGS sequence"/>
</dbReference>
<dbReference type="OrthoDB" id="1898221at2759"/>
<dbReference type="HOGENOM" id="CLU_000022_59_2_1"/>
<dbReference type="SUPFAM" id="SSF56801">
    <property type="entry name" value="Acetyl-CoA synthetase-like"/>
    <property type="match status" value="1"/>
</dbReference>
<dbReference type="PANTHER" id="PTHR24096">
    <property type="entry name" value="LONG-CHAIN-FATTY-ACID--COA LIGASE"/>
    <property type="match status" value="1"/>
</dbReference>
<dbReference type="PANTHER" id="PTHR24096:SF149">
    <property type="entry name" value="AMP-BINDING DOMAIN-CONTAINING PROTEIN-RELATED"/>
    <property type="match status" value="1"/>
</dbReference>
<dbReference type="Pfam" id="PF00501">
    <property type="entry name" value="AMP-binding"/>
    <property type="match status" value="1"/>
</dbReference>
<dbReference type="InterPro" id="IPR000873">
    <property type="entry name" value="AMP-dep_synth/lig_dom"/>
</dbReference>
<evidence type="ECO:0000313" key="7">
    <source>
        <dbReference type="Proteomes" id="UP000002748"/>
    </source>
</evidence>
<dbReference type="Pfam" id="PF13193">
    <property type="entry name" value="AMP-binding_C"/>
    <property type="match status" value="1"/>
</dbReference>
<proteinExistence type="inferred from homology"/>
<dbReference type="Gene3D" id="3.40.50.12780">
    <property type="entry name" value="N-terminal domain of ligase-like"/>
    <property type="match status" value="1"/>
</dbReference>
<dbReference type="FunFam" id="3.40.50.12780:FF:000003">
    <property type="entry name" value="Long-chain-fatty-acid--CoA ligase FadD"/>
    <property type="match status" value="1"/>
</dbReference>
<dbReference type="InterPro" id="IPR045851">
    <property type="entry name" value="AMP-bd_C_sf"/>
</dbReference>
<evidence type="ECO:0000256" key="3">
    <source>
        <dbReference type="ARBA" id="ARBA00022598"/>
    </source>
</evidence>
<accession>J6EUK9</accession>
<protein>
    <submittedName>
        <fullName evidence="6">AMP binding protein</fullName>
    </submittedName>
</protein>
<comment type="similarity">
    <text evidence="2">Belongs to the ATP-dependent AMP-binding enzyme family.</text>
</comment>
<dbReference type="GeneID" id="25988473"/>
<feature type="domain" description="AMP-dependent synthetase/ligase" evidence="4">
    <location>
        <begin position="31"/>
        <end position="396"/>
    </location>
</feature>
<dbReference type="CDD" id="cd05911">
    <property type="entry name" value="Firefly_Luc_like"/>
    <property type="match status" value="1"/>
</dbReference>
<reference evidence="6 7" key="1">
    <citation type="journal article" date="2012" name="Eukaryot. Cell">
        <title>Draft genome sequence of CBS 2479, the standard type strain of Trichosporon asahii.</title>
        <authorList>
            <person name="Yang R.Y."/>
            <person name="Li H.T."/>
            <person name="Zhu H."/>
            <person name="Zhou G.P."/>
            <person name="Wang M."/>
            <person name="Wang L."/>
        </authorList>
    </citation>
    <scope>NUCLEOTIDE SEQUENCE [LARGE SCALE GENOMIC DNA]</scope>
    <source>
        <strain evidence="7">ATCC 90039 / CBS 2479 / JCM 2466 / KCTC 7840 / NCYC 2677 / UAMH 7654</strain>
    </source>
</reference>
<evidence type="ECO:0000259" key="4">
    <source>
        <dbReference type="Pfam" id="PF00501"/>
    </source>
</evidence>
<dbReference type="AlphaFoldDB" id="J6EUK9"/>
<organism evidence="6 7">
    <name type="scientific">Trichosporon asahii var. asahii (strain ATCC 90039 / CBS 2479 / JCM 2466 / KCTC 7840 / NBRC 103889/ NCYC 2677 / UAMH 7654)</name>
    <name type="common">Yeast</name>
    <dbReference type="NCBI Taxonomy" id="1186058"/>
    <lineage>
        <taxon>Eukaryota</taxon>
        <taxon>Fungi</taxon>
        <taxon>Dikarya</taxon>
        <taxon>Basidiomycota</taxon>
        <taxon>Agaricomycotina</taxon>
        <taxon>Tremellomycetes</taxon>
        <taxon>Trichosporonales</taxon>
        <taxon>Trichosporonaceae</taxon>
        <taxon>Trichosporon</taxon>
    </lineage>
</organism>
<keyword evidence="3" id="KW-0436">Ligase</keyword>
<name>J6EUK9_TRIAS</name>
<dbReference type="GO" id="GO:0016405">
    <property type="term" value="F:CoA-ligase activity"/>
    <property type="evidence" value="ECO:0007669"/>
    <property type="project" value="TreeGrafter"/>
</dbReference>
<dbReference type="RefSeq" id="XP_014177243.1">
    <property type="nucleotide sequence ID" value="XM_014321768.1"/>
</dbReference>
<comment type="pathway">
    <text evidence="1">Siderophore biosynthesis.</text>
</comment>
<dbReference type="EMBL" id="ALBS01000291">
    <property type="protein sequence ID" value="EJT46472.1"/>
    <property type="molecule type" value="Genomic_DNA"/>
</dbReference>
<dbReference type="PROSITE" id="PS00455">
    <property type="entry name" value="AMP_BINDING"/>
    <property type="match status" value="1"/>
</dbReference>
<gene>
    <name evidence="6" type="ORF">A1Q1_04961</name>
</gene>
<dbReference type="InterPro" id="IPR025110">
    <property type="entry name" value="AMP-bd_C"/>
</dbReference>
<feature type="domain" description="AMP-binding enzyme C-terminal" evidence="5">
    <location>
        <begin position="446"/>
        <end position="529"/>
    </location>
</feature>
<dbReference type="KEGG" id="tasa:A1Q1_04961"/>
<evidence type="ECO:0000259" key="5">
    <source>
        <dbReference type="Pfam" id="PF13193"/>
    </source>
</evidence>
<dbReference type="InterPro" id="IPR020845">
    <property type="entry name" value="AMP-binding_CS"/>
</dbReference>
<evidence type="ECO:0000313" key="6">
    <source>
        <dbReference type="EMBL" id="EJT46472.1"/>
    </source>
</evidence>
<dbReference type="VEuPathDB" id="FungiDB:A1Q1_04961"/>
<evidence type="ECO:0000256" key="1">
    <source>
        <dbReference type="ARBA" id="ARBA00004924"/>
    </source>
</evidence>